<dbReference type="EMBL" id="SHKX01000010">
    <property type="protein sequence ID" value="RZU47875.1"/>
    <property type="molecule type" value="Genomic_DNA"/>
</dbReference>
<accession>A0A4Q7ZCZ9</accession>
<reference evidence="2 3" key="1">
    <citation type="submission" date="2019-02" db="EMBL/GenBank/DDBJ databases">
        <title>Genomic Encyclopedia of Type Strains, Phase IV (KMG-IV): sequencing the most valuable type-strain genomes for metagenomic binning, comparative biology and taxonomic classification.</title>
        <authorList>
            <person name="Goeker M."/>
        </authorList>
    </citation>
    <scope>NUCLEOTIDE SEQUENCE [LARGE SCALE GENOMIC DNA]</scope>
    <source>
        <strain evidence="2 3">DSM 105135</strain>
    </source>
</reference>
<dbReference type="Gene3D" id="3.40.50.1820">
    <property type="entry name" value="alpha/beta hydrolase"/>
    <property type="match status" value="1"/>
</dbReference>
<dbReference type="PRINTS" id="PR00111">
    <property type="entry name" value="ABHYDROLASE"/>
</dbReference>
<comment type="caution">
    <text evidence="2">The sequence shown here is derived from an EMBL/GenBank/DDBJ whole genome shotgun (WGS) entry which is preliminary data.</text>
</comment>
<dbReference type="InterPro" id="IPR029058">
    <property type="entry name" value="AB_hydrolase_fold"/>
</dbReference>
<dbReference type="PANTHER" id="PTHR43798:SF5">
    <property type="entry name" value="MONOACYLGLYCEROL LIPASE ABHD6"/>
    <property type="match status" value="1"/>
</dbReference>
<keyword evidence="3" id="KW-1185">Reference proteome</keyword>
<gene>
    <name evidence="2" type="ORF">EV700_0842</name>
</gene>
<evidence type="ECO:0000313" key="3">
    <source>
        <dbReference type="Proteomes" id="UP000292423"/>
    </source>
</evidence>
<protein>
    <submittedName>
        <fullName evidence="2">Pimeloyl-ACP methyl ester carboxylesterase</fullName>
    </submittedName>
</protein>
<dbReference type="Proteomes" id="UP000292423">
    <property type="component" value="Unassembled WGS sequence"/>
</dbReference>
<name>A0A4Q7ZCZ9_9GAMM</name>
<evidence type="ECO:0000313" key="2">
    <source>
        <dbReference type="EMBL" id="RZU47875.1"/>
    </source>
</evidence>
<dbReference type="Pfam" id="PF12697">
    <property type="entry name" value="Abhydrolase_6"/>
    <property type="match status" value="1"/>
</dbReference>
<dbReference type="InterPro" id="IPR000073">
    <property type="entry name" value="AB_hydrolase_1"/>
</dbReference>
<dbReference type="InterPro" id="IPR050266">
    <property type="entry name" value="AB_hydrolase_sf"/>
</dbReference>
<dbReference type="AlphaFoldDB" id="A0A4Q7ZCZ9"/>
<dbReference type="OrthoDB" id="2086224at2"/>
<feature type="domain" description="AB hydrolase-1" evidence="1">
    <location>
        <begin position="80"/>
        <end position="314"/>
    </location>
</feature>
<dbReference type="RefSeq" id="WP_130411084.1">
    <property type="nucleotide sequence ID" value="NZ_SHKX01000010.1"/>
</dbReference>
<organism evidence="2 3">
    <name type="scientific">Fluviicoccus keumensis</name>
    <dbReference type="NCBI Taxonomy" id="1435465"/>
    <lineage>
        <taxon>Bacteria</taxon>
        <taxon>Pseudomonadati</taxon>
        <taxon>Pseudomonadota</taxon>
        <taxon>Gammaproteobacteria</taxon>
        <taxon>Moraxellales</taxon>
        <taxon>Moraxellaceae</taxon>
        <taxon>Fluviicoccus</taxon>
    </lineage>
</organism>
<dbReference type="GO" id="GO:0047372">
    <property type="term" value="F:monoacylglycerol lipase activity"/>
    <property type="evidence" value="ECO:0007669"/>
    <property type="project" value="TreeGrafter"/>
</dbReference>
<proteinExistence type="predicted"/>
<dbReference type="SUPFAM" id="SSF53474">
    <property type="entry name" value="alpha/beta-Hydrolases"/>
    <property type="match status" value="1"/>
</dbReference>
<dbReference type="GO" id="GO:0016020">
    <property type="term" value="C:membrane"/>
    <property type="evidence" value="ECO:0007669"/>
    <property type="project" value="TreeGrafter"/>
</dbReference>
<sequence length="324" mass="35921">MTHALRHLEKALVHDVAPAYTAKARKAHPEAVRSWRPKGQVWPLLRELQGRVIGLRKCRMDVDGASMVWLEGGNPHGQPVVLLHGFASSKENWLLLLPFLSKRYHLLVPDLPGWGESHFRHEKFYGLDHQADRIADWAKQILPGKAHFVGSSMGGGIAGLVAARHPEVVASLTLMNAAGVRGQGSTPFERGLLMGENALAPSTYPEVVKLFTTVLERNKTALSLVLASTMGQEMVSRRHVNRHLFHHMIAHSLQCERPGVSAVTVPTLIMWGEEDQVLHHSCVESFKQLIPHAQVRKLKGVGHLPMVDVPGVTAKTLNRFWHGV</sequence>
<dbReference type="GO" id="GO:0046464">
    <property type="term" value="P:acylglycerol catabolic process"/>
    <property type="evidence" value="ECO:0007669"/>
    <property type="project" value="TreeGrafter"/>
</dbReference>
<evidence type="ECO:0000259" key="1">
    <source>
        <dbReference type="Pfam" id="PF12697"/>
    </source>
</evidence>
<dbReference type="PANTHER" id="PTHR43798">
    <property type="entry name" value="MONOACYLGLYCEROL LIPASE"/>
    <property type="match status" value="1"/>
</dbReference>